<reference evidence="6 7" key="1">
    <citation type="journal article" date="2022" name="bioRxiv">
        <title>Genomics of Preaxostyla Flagellates Illuminates Evolutionary Transitions and the Path Towards Mitochondrial Loss.</title>
        <authorList>
            <person name="Novak L.V.F."/>
            <person name="Treitli S.C."/>
            <person name="Pyrih J."/>
            <person name="Halakuc P."/>
            <person name="Pipaliya S.V."/>
            <person name="Vacek V."/>
            <person name="Brzon O."/>
            <person name="Soukal P."/>
            <person name="Eme L."/>
            <person name="Dacks J.B."/>
            <person name="Karnkowska A."/>
            <person name="Elias M."/>
            <person name="Hampl V."/>
        </authorList>
    </citation>
    <scope>NUCLEOTIDE SEQUENCE [LARGE SCALE GENOMIC DNA]</scope>
    <source>
        <strain evidence="6">NAU3</strain>
        <tissue evidence="6">Gut</tissue>
    </source>
</reference>
<comment type="similarity">
    <text evidence="4">Belongs to the ubiquitin-conjugating enzyme family.</text>
</comment>
<dbReference type="EMBL" id="JARBJD010000030">
    <property type="protein sequence ID" value="KAK2959385.1"/>
    <property type="molecule type" value="Genomic_DNA"/>
</dbReference>
<dbReference type="PANTHER" id="PTHR24067">
    <property type="entry name" value="UBIQUITIN-CONJUGATING ENZYME E2"/>
    <property type="match status" value="1"/>
</dbReference>
<protein>
    <submittedName>
        <fullName evidence="6">Ubiquitin-conjugating enzyme E2 11</fullName>
        <ecNumber evidence="6">2.3.2.23</ecNumber>
    </submittedName>
</protein>
<keyword evidence="2 4" id="KW-0833">Ubl conjugation pathway</keyword>
<accession>A0ABQ9Y6L2</accession>
<dbReference type="InterPro" id="IPR000608">
    <property type="entry name" value="UBC"/>
</dbReference>
<dbReference type="InterPro" id="IPR050113">
    <property type="entry name" value="Ub_conjugating_enzyme"/>
</dbReference>
<feature type="active site" description="Glycyl thioester intermediate" evidence="3">
    <location>
        <position position="89"/>
    </location>
</feature>
<keyword evidence="4" id="KW-0547">Nucleotide-binding</keyword>
<evidence type="ECO:0000313" key="7">
    <source>
        <dbReference type="Proteomes" id="UP001281761"/>
    </source>
</evidence>
<dbReference type="EC" id="2.3.2.23" evidence="6"/>
<keyword evidence="4" id="KW-0067">ATP-binding</keyword>
<dbReference type="InterPro" id="IPR023313">
    <property type="entry name" value="UBQ-conjugating_AS"/>
</dbReference>
<keyword evidence="6" id="KW-0012">Acyltransferase</keyword>
<dbReference type="Gene3D" id="3.10.110.10">
    <property type="entry name" value="Ubiquitin Conjugating Enzyme"/>
    <property type="match status" value="1"/>
</dbReference>
<dbReference type="InterPro" id="IPR016135">
    <property type="entry name" value="UBQ-conjugating_enzyme/RWD"/>
</dbReference>
<comment type="caution">
    <text evidence="6">The sequence shown here is derived from an EMBL/GenBank/DDBJ whole genome shotgun (WGS) entry which is preliminary data.</text>
</comment>
<evidence type="ECO:0000256" key="2">
    <source>
        <dbReference type="ARBA" id="ARBA00022786"/>
    </source>
</evidence>
<proteinExistence type="inferred from homology"/>
<keyword evidence="1 6" id="KW-0808">Transferase</keyword>
<evidence type="ECO:0000256" key="4">
    <source>
        <dbReference type="RuleBase" id="RU362109"/>
    </source>
</evidence>
<dbReference type="Pfam" id="PF00179">
    <property type="entry name" value="UQ_con"/>
    <property type="match status" value="1"/>
</dbReference>
<dbReference type="PROSITE" id="PS50127">
    <property type="entry name" value="UBC_2"/>
    <property type="match status" value="1"/>
</dbReference>
<evidence type="ECO:0000256" key="3">
    <source>
        <dbReference type="PROSITE-ProRule" id="PRU10133"/>
    </source>
</evidence>
<dbReference type="Proteomes" id="UP001281761">
    <property type="component" value="Unassembled WGS sequence"/>
</dbReference>
<dbReference type="SUPFAM" id="SSF54495">
    <property type="entry name" value="UBC-like"/>
    <property type="match status" value="1"/>
</dbReference>
<keyword evidence="7" id="KW-1185">Reference proteome</keyword>
<evidence type="ECO:0000313" key="6">
    <source>
        <dbReference type="EMBL" id="KAK2959385.1"/>
    </source>
</evidence>
<evidence type="ECO:0000256" key="1">
    <source>
        <dbReference type="ARBA" id="ARBA00022679"/>
    </source>
</evidence>
<organism evidence="6 7">
    <name type="scientific">Blattamonas nauphoetae</name>
    <dbReference type="NCBI Taxonomy" id="2049346"/>
    <lineage>
        <taxon>Eukaryota</taxon>
        <taxon>Metamonada</taxon>
        <taxon>Preaxostyla</taxon>
        <taxon>Oxymonadida</taxon>
        <taxon>Blattamonas</taxon>
    </lineage>
</organism>
<name>A0ABQ9Y6L2_9EUKA</name>
<dbReference type="PROSITE" id="PS00183">
    <property type="entry name" value="UBC_1"/>
    <property type="match status" value="1"/>
</dbReference>
<sequence length="160" mass="18582">MAEHPFAQRILDNLKELKTSPPEGIEVKLKRHDLRSYDTYISGPPGTPYFGYKFLVEWQIPDDFPKIPPRAIFITPIWHPNINTDGRICLDLIHRIPEKREGVWNQTVSLWQAANAVRILLTDFNLEDPYNMKCAQEWGSDLEAGQKKSREFCEKFAIKA</sequence>
<evidence type="ECO:0000259" key="5">
    <source>
        <dbReference type="PROSITE" id="PS50127"/>
    </source>
</evidence>
<dbReference type="SMART" id="SM00212">
    <property type="entry name" value="UBCc"/>
    <property type="match status" value="1"/>
</dbReference>
<gene>
    <name evidence="6" type="ORF">BLNAU_5694</name>
</gene>
<dbReference type="GO" id="GO:0061631">
    <property type="term" value="F:ubiquitin conjugating enzyme activity"/>
    <property type="evidence" value="ECO:0007669"/>
    <property type="project" value="UniProtKB-EC"/>
</dbReference>
<feature type="domain" description="UBC core" evidence="5">
    <location>
        <begin position="5"/>
        <end position="158"/>
    </location>
</feature>